<dbReference type="InterPro" id="IPR003594">
    <property type="entry name" value="HATPase_dom"/>
</dbReference>
<keyword evidence="5" id="KW-0418">Kinase</keyword>
<evidence type="ECO:0000313" key="11">
    <source>
        <dbReference type="EMBL" id="MBK1668136.1"/>
    </source>
</evidence>
<feature type="domain" description="Histidine kinase" evidence="8">
    <location>
        <begin position="319"/>
        <end position="541"/>
    </location>
</feature>
<dbReference type="SMART" id="SM00086">
    <property type="entry name" value="PAC"/>
    <property type="match status" value="2"/>
</dbReference>
<comment type="catalytic activity">
    <reaction evidence="1">
        <text>ATP + protein L-histidine = ADP + protein N-phospho-L-histidine.</text>
        <dbReference type="EC" id="2.7.13.3"/>
    </reaction>
</comment>
<evidence type="ECO:0000256" key="7">
    <source>
        <dbReference type="SAM" id="MobiDB-lite"/>
    </source>
</evidence>
<evidence type="ECO:0000259" key="9">
    <source>
        <dbReference type="PROSITE" id="PS50112"/>
    </source>
</evidence>
<dbReference type="InterPro" id="IPR050736">
    <property type="entry name" value="Sensor_HK_Regulatory"/>
</dbReference>
<evidence type="ECO:0000313" key="12">
    <source>
        <dbReference type="Proteomes" id="UP001296873"/>
    </source>
</evidence>
<dbReference type="Pfam" id="PF00512">
    <property type="entry name" value="HisKA"/>
    <property type="match status" value="1"/>
</dbReference>
<dbReference type="InterPro" id="IPR005467">
    <property type="entry name" value="His_kinase_dom"/>
</dbReference>
<proteinExistence type="predicted"/>
<dbReference type="InterPro" id="IPR004358">
    <property type="entry name" value="Sig_transdc_His_kin-like_C"/>
</dbReference>
<dbReference type="InterPro" id="IPR035965">
    <property type="entry name" value="PAS-like_dom_sf"/>
</dbReference>
<dbReference type="InterPro" id="IPR036097">
    <property type="entry name" value="HisK_dim/P_sf"/>
</dbReference>
<feature type="domain" description="PAC" evidence="10">
    <location>
        <begin position="117"/>
        <end position="172"/>
    </location>
</feature>
<comment type="caution">
    <text evidence="11">The sequence shown here is derived from an EMBL/GenBank/DDBJ whole genome shotgun (WGS) entry which is preliminary data.</text>
</comment>
<dbReference type="SUPFAM" id="SSF55874">
    <property type="entry name" value="ATPase domain of HSP90 chaperone/DNA topoisomerase II/histidine kinase"/>
    <property type="match status" value="1"/>
</dbReference>
<dbReference type="InterPro" id="IPR000700">
    <property type="entry name" value="PAS-assoc_C"/>
</dbReference>
<dbReference type="SMART" id="SM00388">
    <property type="entry name" value="HisKA"/>
    <property type="match status" value="1"/>
</dbReference>
<dbReference type="SUPFAM" id="SSF47384">
    <property type="entry name" value="Homodimeric domain of signal transducing histidine kinase"/>
    <property type="match status" value="1"/>
</dbReference>
<evidence type="ECO:0000256" key="1">
    <source>
        <dbReference type="ARBA" id="ARBA00000085"/>
    </source>
</evidence>
<dbReference type="Gene3D" id="3.30.450.20">
    <property type="entry name" value="PAS domain"/>
    <property type="match status" value="2"/>
</dbReference>
<dbReference type="PANTHER" id="PTHR43711:SF26">
    <property type="entry name" value="SENSOR HISTIDINE KINASE RCSC"/>
    <property type="match status" value="1"/>
</dbReference>
<name>A0ABS1DDX8_9PROT</name>
<dbReference type="Gene3D" id="1.10.287.130">
    <property type="match status" value="1"/>
</dbReference>
<keyword evidence="12" id="KW-1185">Reference proteome</keyword>
<dbReference type="Pfam" id="PF13426">
    <property type="entry name" value="PAS_9"/>
    <property type="match status" value="1"/>
</dbReference>
<dbReference type="PANTHER" id="PTHR43711">
    <property type="entry name" value="TWO-COMPONENT HISTIDINE KINASE"/>
    <property type="match status" value="1"/>
</dbReference>
<dbReference type="PROSITE" id="PS50109">
    <property type="entry name" value="HIS_KIN"/>
    <property type="match status" value="1"/>
</dbReference>
<dbReference type="CDD" id="cd00082">
    <property type="entry name" value="HisKA"/>
    <property type="match status" value="1"/>
</dbReference>
<keyword evidence="6" id="KW-0902">Two-component regulatory system</keyword>
<dbReference type="NCBIfam" id="TIGR00229">
    <property type="entry name" value="sensory_box"/>
    <property type="match status" value="2"/>
</dbReference>
<feature type="domain" description="PAS" evidence="9">
    <location>
        <begin position="46"/>
        <end position="83"/>
    </location>
</feature>
<evidence type="ECO:0000259" key="8">
    <source>
        <dbReference type="PROSITE" id="PS50109"/>
    </source>
</evidence>
<feature type="domain" description="PAC" evidence="10">
    <location>
        <begin position="248"/>
        <end position="301"/>
    </location>
</feature>
<dbReference type="SUPFAM" id="SSF55785">
    <property type="entry name" value="PYP-like sensor domain (PAS domain)"/>
    <property type="match status" value="2"/>
</dbReference>
<dbReference type="CDD" id="cd00130">
    <property type="entry name" value="PAS"/>
    <property type="match status" value="2"/>
</dbReference>
<organism evidence="11 12">
    <name type="scientific">Rhodovibrio sodomensis</name>
    <dbReference type="NCBI Taxonomy" id="1088"/>
    <lineage>
        <taxon>Bacteria</taxon>
        <taxon>Pseudomonadati</taxon>
        <taxon>Pseudomonadota</taxon>
        <taxon>Alphaproteobacteria</taxon>
        <taxon>Rhodospirillales</taxon>
        <taxon>Rhodovibrionaceae</taxon>
        <taxon>Rhodovibrio</taxon>
    </lineage>
</organism>
<dbReference type="Pfam" id="PF02518">
    <property type="entry name" value="HATPase_c"/>
    <property type="match status" value="1"/>
</dbReference>
<dbReference type="InterPro" id="IPR003661">
    <property type="entry name" value="HisK_dim/P_dom"/>
</dbReference>
<dbReference type="PROSITE" id="PS50113">
    <property type="entry name" value="PAC"/>
    <property type="match status" value="2"/>
</dbReference>
<dbReference type="PRINTS" id="PR00344">
    <property type="entry name" value="BCTRLSENSOR"/>
</dbReference>
<dbReference type="EC" id="2.7.13.3" evidence="2"/>
<feature type="region of interest" description="Disordered" evidence="7">
    <location>
        <begin position="1"/>
        <end position="49"/>
    </location>
</feature>
<dbReference type="InterPro" id="IPR001610">
    <property type="entry name" value="PAC"/>
</dbReference>
<gene>
    <name evidence="11" type="ORF">CKO28_08815</name>
</gene>
<protein>
    <recommendedName>
        <fullName evidence="2">histidine kinase</fullName>
        <ecNumber evidence="2">2.7.13.3</ecNumber>
    </recommendedName>
</protein>
<sequence>MSTRPTTSDGAGDTGREADACDGGSSARRADSDRQPNSDEPTGQLSPETLQRMVQGAGVGIYATARDGTYTYANTYLAQLLGFATAGELINSRQPAAQFYADPADQAELRRRNDAGEAVQGRVVRARRVDGRIIWVSEHANPINDHTGAVVGYFGSVADVTELVETQHRLSEAEADYRRIFERAREGIYRSTLDGRQLRANPALCVLNGYRNEAEQLAGVTDIAREWYVDPDRRGSFRALLLRDGAVHDFESEVYRHATRERIWISENAYLVRDADGAPLFYEGTVRDITDRKQAEAEAKAALRRAENANRAKSEFLAHMSHELRTPLNGILGFADLLRTMGDGLSPDKLRDYVEHIHASGGYLLELINDILDLARIENDAFPLELAAIDAAEALAAAVSAVQPIADSREIALEVAADLPMGTRLHADRRALHQCLLNLLSNALKFSPDRGRVRLMAGPADAAAGLAICVEDRGPGFPAELLDNLGEPFLTPPGSADVRPAGTGLGLAITKALAERMAGTLTAANREAGGARACLTVPLAEPAAAAGP</sequence>
<dbReference type="EMBL" id="NRRL01000017">
    <property type="protein sequence ID" value="MBK1668136.1"/>
    <property type="molecule type" value="Genomic_DNA"/>
</dbReference>
<evidence type="ECO:0000256" key="2">
    <source>
        <dbReference type="ARBA" id="ARBA00012438"/>
    </source>
</evidence>
<evidence type="ECO:0000256" key="3">
    <source>
        <dbReference type="ARBA" id="ARBA00022553"/>
    </source>
</evidence>
<dbReference type="Gene3D" id="3.30.565.10">
    <property type="entry name" value="Histidine kinase-like ATPase, C-terminal domain"/>
    <property type="match status" value="1"/>
</dbReference>
<dbReference type="InterPro" id="IPR036890">
    <property type="entry name" value="HATPase_C_sf"/>
</dbReference>
<evidence type="ECO:0000256" key="6">
    <source>
        <dbReference type="ARBA" id="ARBA00023012"/>
    </source>
</evidence>
<reference evidence="11 12" key="1">
    <citation type="journal article" date="2020" name="Microorganisms">
        <title>Osmotic Adaptation and Compatible Solute Biosynthesis of Phototrophic Bacteria as Revealed from Genome Analyses.</title>
        <authorList>
            <person name="Imhoff J.F."/>
            <person name="Rahn T."/>
            <person name="Kunzel S."/>
            <person name="Keller A."/>
            <person name="Neulinger S.C."/>
        </authorList>
    </citation>
    <scope>NUCLEOTIDE SEQUENCE [LARGE SCALE GENOMIC DNA]</scope>
    <source>
        <strain evidence="11 12">DSM 9895</strain>
    </source>
</reference>
<feature type="compositionally biased region" description="Polar residues" evidence="7">
    <location>
        <begin position="38"/>
        <end position="49"/>
    </location>
</feature>
<keyword evidence="3" id="KW-0597">Phosphoprotein</keyword>
<dbReference type="SMART" id="SM00387">
    <property type="entry name" value="HATPase_c"/>
    <property type="match status" value="1"/>
</dbReference>
<evidence type="ECO:0000256" key="5">
    <source>
        <dbReference type="ARBA" id="ARBA00022777"/>
    </source>
</evidence>
<dbReference type="RefSeq" id="WP_200340306.1">
    <property type="nucleotide sequence ID" value="NZ_NRRL01000017.1"/>
</dbReference>
<evidence type="ECO:0000259" key="10">
    <source>
        <dbReference type="PROSITE" id="PS50113"/>
    </source>
</evidence>
<dbReference type="InterPro" id="IPR013767">
    <property type="entry name" value="PAS_fold"/>
</dbReference>
<evidence type="ECO:0000256" key="4">
    <source>
        <dbReference type="ARBA" id="ARBA00022679"/>
    </source>
</evidence>
<dbReference type="SMART" id="SM00091">
    <property type="entry name" value="PAS"/>
    <property type="match status" value="2"/>
</dbReference>
<feature type="compositionally biased region" description="Basic and acidic residues" evidence="7">
    <location>
        <begin position="28"/>
        <end position="37"/>
    </location>
</feature>
<dbReference type="Pfam" id="PF00989">
    <property type="entry name" value="PAS"/>
    <property type="match status" value="1"/>
</dbReference>
<accession>A0ABS1DDX8</accession>
<dbReference type="InterPro" id="IPR000014">
    <property type="entry name" value="PAS"/>
</dbReference>
<dbReference type="Proteomes" id="UP001296873">
    <property type="component" value="Unassembled WGS sequence"/>
</dbReference>
<keyword evidence="4" id="KW-0808">Transferase</keyword>
<dbReference type="PROSITE" id="PS50112">
    <property type="entry name" value="PAS"/>
    <property type="match status" value="1"/>
</dbReference>